<keyword evidence="4" id="KW-0336">GPI-anchor</keyword>
<protein>
    <submittedName>
        <fullName evidence="14">Carbohydrate esterase family 4 protein</fullName>
    </submittedName>
</protein>
<keyword evidence="8" id="KW-0472">Membrane</keyword>
<feature type="domain" description="NodB homology" evidence="13">
    <location>
        <begin position="55"/>
        <end position="240"/>
    </location>
</feature>
<dbReference type="PANTHER" id="PTHR46471:SF2">
    <property type="entry name" value="CHITIN DEACETYLASE-RELATED"/>
    <property type="match status" value="1"/>
</dbReference>
<dbReference type="GO" id="GO:0098552">
    <property type="term" value="C:side of membrane"/>
    <property type="evidence" value="ECO:0007669"/>
    <property type="project" value="UniProtKB-KW"/>
</dbReference>
<gene>
    <name evidence="14" type="ORF">FA13DRAFT_1790023</name>
</gene>
<keyword evidence="10" id="KW-0449">Lipoprotein</keyword>
<sequence length="266" mass="29546">MARFSQILSFLILSAVTSTYATPTPEAEPAEAAAEYVELAARAPAQVITKCTVANTVALTFDDGPYQYMREVVRQIEAAGGKTTFFVNGKNWGCIYDNDNASALKYAYDRGHQIASHTWSHKDLTTLTWDQIHHEMWLTEQAITRITGGVPAWMRPPYGNHNSLVREASGVRNQTIALWDFDSGDSTGSSVSAQKTKYTNIANSRPSTILSLQHEVHRSSVYEVLPHAISVLRAKGYRFVTLADCLGRNKYQRTGAPEARNANWKC</sequence>
<keyword evidence="11" id="KW-0961">Cell wall biogenesis/degradation</keyword>
<keyword evidence="5" id="KW-0479">Metal-binding</keyword>
<dbReference type="GO" id="GO:0046872">
    <property type="term" value="F:metal ion binding"/>
    <property type="evidence" value="ECO:0007669"/>
    <property type="project" value="UniProtKB-KW"/>
</dbReference>
<keyword evidence="7" id="KW-0378">Hydrolase</keyword>
<reference evidence="14 15" key="1">
    <citation type="journal article" date="2019" name="Nat. Ecol. Evol.">
        <title>Megaphylogeny resolves global patterns of mushroom evolution.</title>
        <authorList>
            <person name="Varga T."/>
            <person name="Krizsan K."/>
            <person name="Foldi C."/>
            <person name="Dima B."/>
            <person name="Sanchez-Garcia M."/>
            <person name="Sanchez-Ramirez S."/>
            <person name="Szollosi G.J."/>
            <person name="Szarkandi J.G."/>
            <person name="Papp V."/>
            <person name="Albert L."/>
            <person name="Andreopoulos W."/>
            <person name="Angelini C."/>
            <person name="Antonin V."/>
            <person name="Barry K.W."/>
            <person name="Bougher N.L."/>
            <person name="Buchanan P."/>
            <person name="Buyck B."/>
            <person name="Bense V."/>
            <person name="Catcheside P."/>
            <person name="Chovatia M."/>
            <person name="Cooper J."/>
            <person name="Damon W."/>
            <person name="Desjardin D."/>
            <person name="Finy P."/>
            <person name="Geml J."/>
            <person name="Haridas S."/>
            <person name="Hughes K."/>
            <person name="Justo A."/>
            <person name="Karasinski D."/>
            <person name="Kautmanova I."/>
            <person name="Kiss B."/>
            <person name="Kocsube S."/>
            <person name="Kotiranta H."/>
            <person name="LaButti K.M."/>
            <person name="Lechner B.E."/>
            <person name="Liimatainen K."/>
            <person name="Lipzen A."/>
            <person name="Lukacs Z."/>
            <person name="Mihaltcheva S."/>
            <person name="Morgado L.N."/>
            <person name="Niskanen T."/>
            <person name="Noordeloos M.E."/>
            <person name="Ohm R.A."/>
            <person name="Ortiz-Santana B."/>
            <person name="Ovrebo C."/>
            <person name="Racz N."/>
            <person name="Riley R."/>
            <person name="Savchenko A."/>
            <person name="Shiryaev A."/>
            <person name="Soop K."/>
            <person name="Spirin V."/>
            <person name="Szebenyi C."/>
            <person name="Tomsovsky M."/>
            <person name="Tulloss R.E."/>
            <person name="Uehling J."/>
            <person name="Grigoriev I.V."/>
            <person name="Vagvolgyi C."/>
            <person name="Papp T."/>
            <person name="Martin F.M."/>
            <person name="Miettinen O."/>
            <person name="Hibbett D.S."/>
            <person name="Nagy L.G."/>
        </authorList>
    </citation>
    <scope>NUCLEOTIDE SEQUENCE [LARGE SCALE GENOMIC DNA]</scope>
    <source>
        <strain evidence="14 15">FP101781</strain>
    </source>
</reference>
<feature type="chain" id="PRO_5021185987" evidence="12">
    <location>
        <begin position="22"/>
        <end position="266"/>
    </location>
</feature>
<evidence type="ECO:0000256" key="6">
    <source>
        <dbReference type="ARBA" id="ARBA00022729"/>
    </source>
</evidence>
<dbReference type="PANTHER" id="PTHR46471">
    <property type="entry name" value="CHITIN DEACETYLASE"/>
    <property type="match status" value="1"/>
</dbReference>
<evidence type="ECO:0000256" key="3">
    <source>
        <dbReference type="ARBA" id="ARBA00022475"/>
    </source>
</evidence>
<dbReference type="GO" id="GO:0005975">
    <property type="term" value="P:carbohydrate metabolic process"/>
    <property type="evidence" value="ECO:0007669"/>
    <property type="project" value="InterPro"/>
</dbReference>
<keyword evidence="4" id="KW-0325">Glycoprotein</keyword>
<dbReference type="GO" id="GO:0016810">
    <property type="term" value="F:hydrolase activity, acting on carbon-nitrogen (but not peptide) bonds"/>
    <property type="evidence" value="ECO:0007669"/>
    <property type="project" value="InterPro"/>
</dbReference>
<dbReference type="InterPro" id="IPR011330">
    <property type="entry name" value="Glyco_hydro/deAcase_b/a-brl"/>
</dbReference>
<dbReference type="STRING" id="71717.A0A4Y7THI0"/>
<evidence type="ECO:0000256" key="12">
    <source>
        <dbReference type="SAM" id="SignalP"/>
    </source>
</evidence>
<evidence type="ECO:0000259" key="13">
    <source>
        <dbReference type="PROSITE" id="PS51677"/>
    </source>
</evidence>
<evidence type="ECO:0000256" key="10">
    <source>
        <dbReference type="ARBA" id="ARBA00023288"/>
    </source>
</evidence>
<name>A0A4Y7THI0_COPMI</name>
<evidence type="ECO:0000256" key="9">
    <source>
        <dbReference type="ARBA" id="ARBA00023277"/>
    </source>
</evidence>
<keyword evidence="3" id="KW-1003">Cell membrane</keyword>
<accession>A0A4Y7THI0</accession>
<evidence type="ECO:0000256" key="4">
    <source>
        <dbReference type="ARBA" id="ARBA00022622"/>
    </source>
</evidence>
<evidence type="ECO:0000256" key="11">
    <source>
        <dbReference type="ARBA" id="ARBA00023316"/>
    </source>
</evidence>
<keyword evidence="9" id="KW-0119">Carbohydrate metabolism</keyword>
<dbReference type="EMBL" id="QPFP01000012">
    <property type="protein sequence ID" value="TEB33633.1"/>
    <property type="molecule type" value="Genomic_DNA"/>
</dbReference>
<keyword evidence="6 12" id="KW-0732">Signal</keyword>
<organism evidence="14 15">
    <name type="scientific">Coprinellus micaceus</name>
    <name type="common">Glistening ink-cap mushroom</name>
    <name type="synonym">Coprinus micaceus</name>
    <dbReference type="NCBI Taxonomy" id="71717"/>
    <lineage>
        <taxon>Eukaryota</taxon>
        <taxon>Fungi</taxon>
        <taxon>Dikarya</taxon>
        <taxon>Basidiomycota</taxon>
        <taxon>Agaricomycotina</taxon>
        <taxon>Agaricomycetes</taxon>
        <taxon>Agaricomycetidae</taxon>
        <taxon>Agaricales</taxon>
        <taxon>Agaricineae</taxon>
        <taxon>Psathyrellaceae</taxon>
        <taxon>Coprinellus</taxon>
    </lineage>
</organism>
<dbReference type="Proteomes" id="UP000298030">
    <property type="component" value="Unassembled WGS sequence"/>
</dbReference>
<dbReference type="Gene3D" id="3.20.20.370">
    <property type="entry name" value="Glycoside hydrolase/deacetylase"/>
    <property type="match status" value="1"/>
</dbReference>
<feature type="signal peptide" evidence="12">
    <location>
        <begin position="1"/>
        <end position="21"/>
    </location>
</feature>
<comment type="caution">
    <text evidence="14">The sequence shown here is derived from an EMBL/GenBank/DDBJ whole genome shotgun (WGS) entry which is preliminary data.</text>
</comment>
<evidence type="ECO:0000256" key="2">
    <source>
        <dbReference type="ARBA" id="ARBA00004609"/>
    </source>
</evidence>
<keyword evidence="15" id="KW-1185">Reference proteome</keyword>
<dbReference type="Pfam" id="PF01522">
    <property type="entry name" value="Polysacc_deac_1"/>
    <property type="match status" value="1"/>
</dbReference>
<evidence type="ECO:0000313" key="14">
    <source>
        <dbReference type="EMBL" id="TEB33633.1"/>
    </source>
</evidence>
<dbReference type="SUPFAM" id="SSF88713">
    <property type="entry name" value="Glycoside hydrolase/deacetylase"/>
    <property type="match status" value="1"/>
</dbReference>
<proteinExistence type="predicted"/>
<dbReference type="GO" id="GO:0071555">
    <property type="term" value="P:cell wall organization"/>
    <property type="evidence" value="ECO:0007669"/>
    <property type="project" value="UniProtKB-KW"/>
</dbReference>
<evidence type="ECO:0000256" key="1">
    <source>
        <dbReference type="ARBA" id="ARBA00001941"/>
    </source>
</evidence>
<dbReference type="CDD" id="cd10951">
    <property type="entry name" value="CE4_ClCDA_like"/>
    <property type="match status" value="1"/>
</dbReference>
<comment type="cofactor">
    <cofactor evidence="1">
        <name>Co(2+)</name>
        <dbReference type="ChEBI" id="CHEBI:48828"/>
    </cofactor>
</comment>
<evidence type="ECO:0000256" key="7">
    <source>
        <dbReference type="ARBA" id="ARBA00022801"/>
    </source>
</evidence>
<comment type="subcellular location">
    <subcellularLocation>
        <location evidence="2">Cell membrane</location>
        <topology evidence="2">Lipid-anchor</topology>
        <topology evidence="2">GPI-anchor</topology>
    </subcellularLocation>
</comment>
<evidence type="ECO:0000256" key="5">
    <source>
        <dbReference type="ARBA" id="ARBA00022723"/>
    </source>
</evidence>
<dbReference type="AlphaFoldDB" id="A0A4Y7THI0"/>
<dbReference type="PROSITE" id="PS51677">
    <property type="entry name" value="NODB"/>
    <property type="match status" value="1"/>
</dbReference>
<evidence type="ECO:0000256" key="8">
    <source>
        <dbReference type="ARBA" id="ARBA00023136"/>
    </source>
</evidence>
<evidence type="ECO:0000313" key="15">
    <source>
        <dbReference type="Proteomes" id="UP000298030"/>
    </source>
</evidence>
<dbReference type="OrthoDB" id="2125469at2759"/>
<dbReference type="InterPro" id="IPR002509">
    <property type="entry name" value="NODB_dom"/>
</dbReference>
<dbReference type="GO" id="GO:0005886">
    <property type="term" value="C:plasma membrane"/>
    <property type="evidence" value="ECO:0007669"/>
    <property type="project" value="UniProtKB-SubCell"/>
</dbReference>